<organism evidence="5 6">
    <name type="scientific">Paraburkholderia edwinii</name>
    <dbReference type="NCBI Taxonomy" id="2861782"/>
    <lineage>
        <taxon>Bacteria</taxon>
        <taxon>Pseudomonadati</taxon>
        <taxon>Pseudomonadota</taxon>
        <taxon>Betaproteobacteria</taxon>
        <taxon>Burkholderiales</taxon>
        <taxon>Burkholderiaceae</taxon>
        <taxon>Paraburkholderia</taxon>
    </lineage>
</organism>
<dbReference type="SMART" id="SM00342">
    <property type="entry name" value="HTH_ARAC"/>
    <property type="match status" value="1"/>
</dbReference>
<name>A0ABX8UHM6_9BURK</name>
<dbReference type="Gene3D" id="1.10.10.60">
    <property type="entry name" value="Homeodomain-like"/>
    <property type="match status" value="1"/>
</dbReference>
<dbReference type="PRINTS" id="PR00032">
    <property type="entry name" value="HTHARAC"/>
</dbReference>
<dbReference type="InterPro" id="IPR009057">
    <property type="entry name" value="Homeodomain-like_sf"/>
</dbReference>
<dbReference type="PANTHER" id="PTHR46796">
    <property type="entry name" value="HTH-TYPE TRANSCRIPTIONAL ACTIVATOR RHAS-RELATED"/>
    <property type="match status" value="1"/>
</dbReference>
<evidence type="ECO:0000259" key="4">
    <source>
        <dbReference type="PROSITE" id="PS01124"/>
    </source>
</evidence>
<keyword evidence="2" id="KW-0238">DNA-binding</keyword>
<dbReference type="InterPro" id="IPR035418">
    <property type="entry name" value="AraC-bd_2"/>
</dbReference>
<keyword evidence="3" id="KW-0804">Transcription</keyword>
<dbReference type="InterPro" id="IPR050204">
    <property type="entry name" value="AraC_XylS_family_regulators"/>
</dbReference>
<dbReference type="EMBL" id="CP080095">
    <property type="protein sequence ID" value="QYD68314.1"/>
    <property type="molecule type" value="Genomic_DNA"/>
</dbReference>
<protein>
    <submittedName>
        <fullName evidence="5">Helix-turn-helix domain-containing protein</fullName>
    </submittedName>
</protein>
<evidence type="ECO:0000313" key="5">
    <source>
        <dbReference type="EMBL" id="QYD68314.1"/>
    </source>
</evidence>
<keyword evidence="1" id="KW-0805">Transcription regulation</keyword>
<keyword evidence="6" id="KW-1185">Reference proteome</keyword>
<reference evidence="5 6" key="1">
    <citation type="submission" date="2021-07" db="EMBL/GenBank/DDBJ databases">
        <title>Paraburkholderia edwinii protects Aspergillus sp. from phenazines by acting as a toxin sponge.</title>
        <authorList>
            <person name="Dahlstrom K.M."/>
            <person name="Newman D.K."/>
        </authorList>
    </citation>
    <scope>NUCLEOTIDE SEQUENCE [LARGE SCALE GENOMIC DNA]</scope>
    <source>
        <strain evidence="5 6">Pe01</strain>
    </source>
</reference>
<evidence type="ECO:0000256" key="3">
    <source>
        <dbReference type="ARBA" id="ARBA00023163"/>
    </source>
</evidence>
<dbReference type="Pfam" id="PF12833">
    <property type="entry name" value="HTH_18"/>
    <property type="match status" value="1"/>
</dbReference>
<evidence type="ECO:0000313" key="6">
    <source>
        <dbReference type="Proteomes" id="UP000826462"/>
    </source>
</evidence>
<dbReference type="Pfam" id="PF14525">
    <property type="entry name" value="AraC_binding_2"/>
    <property type="match status" value="1"/>
</dbReference>
<dbReference type="SUPFAM" id="SSF46689">
    <property type="entry name" value="Homeodomain-like"/>
    <property type="match status" value="1"/>
</dbReference>
<dbReference type="PANTHER" id="PTHR46796:SF10">
    <property type="entry name" value="TRANSCRIPTIONAL ACTIVATOR FEAR"/>
    <property type="match status" value="1"/>
</dbReference>
<dbReference type="InterPro" id="IPR020449">
    <property type="entry name" value="Tscrpt_reg_AraC-type_HTH"/>
</dbReference>
<evidence type="ECO:0000256" key="1">
    <source>
        <dbReference type="ARBA" id="ARBA00023015"/>
    </source>
</evidence>
<sequence>MPRASGDAPGWCRSWSLIAAGYFLTKAARIRMTASLSAHEAQFAHLYREDDELHDALRASNVSWDVSRKRADPLSVGILPRDAGTAKLMSIWGEPVTARRGPLELARDDNAYIGILYQRVGCTVYEFGKQQVDVRAGDIAIWHSAHSAQFAMPEPFRKLCMLVPVSEFELDLPNAASLDGLRIDAASHSGTLLGSWLTALADQVMTQRHAPLVSSVDTTLGVLAATITAHVRKPNATRAQDLLLRVMRYIDGRLDDPTLTPAMIAQHFGISVRYLHRIFSERQLTVSGWRRARRLAKCRAELADSGSRRTITEIALSWGFSDVAHFSRLFKSAFGMSPNTFRRAQQGHAEGSRLDQREDL</sequence>
<feature type="domain" description="HTH araC/xylS-type" evidence="4">
    <location>
        <begin position="244"/>
        <end position="344"/>
    </location>
</feature>
<gene>
    <name evidence="5" type="ORF">KZJ38_18960</name>
</gene>
<dbReference type="InterPro" id="IPR018060">
    <property type="entry name" value="HTH_AraC"/>
</dbReference>
<dbReference type="RefSeq" id="WP_219797707.1">
    <property type="nucleotide sequence ID" value="NZ_CP080095.1"/>
</dbReference>
<accession>A0ABX8UHM6</accession>
<dbReference type="Proteomes" id="UP000826462">
    <property type="component" value="Chromosome 1"/>
</dbReference>
<dbReference type="PROSITE" id="PS01124">
    <property type="entry name" value="HTH_ARAC_FAMILY_2"/>
    <property type="match status" value="1"/>
</dbReference>
<proteinExistence type="predicted"/>
<evidence type="ECO:0000256" key="2">
    <source>
        <dbReference type="ARBA" id="ARBA00023125"/>
    </source>
</evidence>